<organism evidence="2">
    <name type="scientific">Serpula lacrymans var. lacrymans (strain S7.3)</name>
    <name type="common">Dry rot fungus</name>
    <dbReference type="NCBI Taxonomy" id="936435"/>
    <lineage>
        <taxon>Eukaryota</taxon>
        <taxon>Fungi</taxon>
        <taxon>Dikarya</taxon>
        <taxon>Basidiomycota</taxon>
        <taxon>Agaricomycotina</taxon>
        <taxon>Agaricomycetes</taxon>
        <taxon>Agaricomycetidae</taxon>
        <taxon>Boletales</taxon>
        <taxon>Coniophorineae</taxon>
        <taxon>Serpulaceae</taxon>
        <taxon>Serpula</taxon>
    </lineage>
</organism>
<reference evidence="2" key="1">
    <citation type="journal article" date="2011" name="Science">
        <title>The plant cell wall-decomposing machinery underlies the functional diversity of forest fungi.</title>
        <authorList>
            <person name="Eastwood D.C."/>
            <person name="Floudas D."/>
            <person name="Binder M."/>
            <person name="Majcherczyk A."/>
            <person name="Schneider P."/>
            <person name="Aerts A."/>
            <person name="Asiegbu F.O."/>
            <person name="Baker S.E."/>
            <person name="Barry K."/>
            <person name="Bendiksby M."/>
            <person name="Blumentritt M."/>
            <person name="Coutinho P.M."/>
            <person name="Cullen D."/>
            <person name="de Vries R.P."/>
            <person name="Gathman A."/>
            <person name="Goodell B."/>
            <person name="Henrissat B."/>
            <person name="Ihrmark K."/>
            <person name="Kauserud H."/>
            <person name="Kohler A."/>
            <person name="LaButti K."/>
            <person name="Lapidus A."/>
            <person name="Lavin J.L."/>
            <person name="Lee Y.-H."/>
            <person name="Lindquist E."/>
            <person name="Lilly W."/>
            <person name="Lucas S."/>
            <person name="Morin E."/>
            <person name="Murat C."/>
            <person name="Oguiza J.A."/>
            <person name="Park J."/>
            <person name="Pisabarro A.G."/>
            <person name="Riley R."/>
            <person name="Rosling A."/>
            <person name="Salamov A."/>
            <person name="Schmidt O."/>
            <person name="Schmutz J."/>
            <person name="Skrede I."/>
            <person name="Stenlid J."/>
            <person name="Wiebenga A."/>
            <person name="Xie X."/>
            <person name="Kuees U."/>
            <person name="Hibbett D.S."/>
            <person name="Hoffmeister D."/>
            <person name="Hoegberg N."/>
            <person name="Martin F."/>
            <person name="Grigoriev I.V."/>
            <person name="Watkinson S.C."/>
        </authorList>
    </citation>
    <scope>NUCLEOTIDE SEQUENCE [LARGE SCALE GENOMIC DNA]</scope>
    <source>
        <strain evidence="2">strain S7.3</strain>
    </source>
</reference>
<dbReference type="HOGENOM" id="CLU_2639629_0_0_1"/>
<dbReference type="EMBL" id="GL945475">
    <property type="protein sequence ID" value="EGO03384.1"/>
    <property type="molecule type" value="Genomic_DNA"/>
</dbReference>
<feature type="non-terminal residue" evidence="1">
    <location>
        <position position="79"/>
    </location>
</feature>
<protein>
    <submittedName>
        <fullName evidence="1">Uncharacterized protein</fullName>
    </submittedName>
</protein>
<evidence type="ECO:0000313" key="2">
    <source>
        <dbReference type="Proteomes" id="UP000008063"/>
    </source>
</evidence>
<dbReference type="InParanoid" id="F8PIL3"/>
<dbReference type="Proteomes" id="UP000008063">
    <property type="component" value="Unassembled WGS sequence"/>
</dbReference>
<keyword evidence="2" id="KW-1185">Reference proteome</keyword>
<accession>F8PIL3</accession>
<evidence type="ECO:0000313" key="1">
    <source>
        <dbReference type="EMBL" id="EGO03384.1"/>
    </source>
</evidence>
<name>F8PIL3_SERL3</name>
<dbReference type="AlphaFoldDB" id="F8PIL3"/>
<gene>
    <name evidence="1" type="ORF">SERLA73DRAFT_129681</name>
</gene>
<proteinExistence type="predicted"/>
<sequence>MVSKQPEIKWAFRLTPWRCWGLILPKARGSVVIKSVDAFVPFRGINRRGSGSSGRPGWFPPSSQRVLSATNKVRRPRAP</sequence>